<dbReference type="WBParaSite" id="nRc.2.0.1.t35600-RA">
    <property type="protein sequence ID" value="nRc.2.0.1.t35600-RA"/>
    <property type="gene ID" value="nRc.2.0.1.g35600"/>
</dbReference>
<organism evidence="1 2">
    <name type="scientific">Romanomermis culicivorax</name>
    <name type="common">Nematode worm</name>
    <dbReference type="NCBI Taxonomy" id="13658"/>
    <lineage>
        <taxon>Eukaryota</taxon>
        <taxon>Metazoa</taxon>
        <taxon>Ecdysozoa</taxon>
        <taxon>Nematoda</taxon>
        <taxon>Enoplea</taxon>
        <taxon>Dorylaimia</taxon>
        <taxon>Mermithida</taxon>
        <taxon>Mermithoidea</taxon>
        <taxon>Mermithidae</taxon>
        <taxon>Romanomermis</taxon>
    </lineage>
</organism>
<accession>A0A915KB61</accession>
<name>A0A915KB61_ROMCU</name>
<dbReference type="AlphaFoldDB" id="A0A915KB61"/>
<evidence type="ECO:0000313" key="1">
    <source>
        <dbReference type="Proteomes" id="UP000887565"/>
    </source>
</evidence>
<dbReference type="Proteomes" id="UP000887565">
    <property type="component" value="Unplaced"/>
</dbReference>
<keyword evidence="1" id="KW-1185">Reference proteome</keyword>
<proteinExistence type="predicted"/>
<reference evidence="2" key="1">
    <citation type="submission" date="2022-11" db="UniProtKB">
        <authorList>
            <consortium name="WormBaseParasite"/>
        </authorList>
    </citation>
    <scope>IDENTIFICATION</scope>
</reference>
<sequence length="144" mass="15972">MSALALKAPTKDDLSSSFTKRNFFLGLSVVDTSSLLYETASSNEVDDRQAKSSGGTECNRHNVTERKANECTVNRPAGTCIGLAIANESRYFSLARQKDLVVTATVKNAAPCEGFPDCWHSNNKKYLLDYYFIQESRIMFGPEQ</sequence>
<evidence type="ECO:0000313" key="2">
    <source>
        <dbReference type="WBParaSite" id="nRc.2.0.1.t35600-RA"/>
    </source>
</evidence>
<protein>
    <submittedName>
        <fullName evidence="2">Uncharacterized protein</fullName>
    </submittedName>
</protein>